<accession>A0A147JUN7</accession>
<comment type="caution">
    <text evidence="3">The sequence shown here is derived from an EMBL/GenBank/DDBJ whole genome shotgun (WGS) entry which is preliminary data.</text>
</comment>
<reference evidence="3 4" key="1">
    <citation type="journal article" date="2016" name="Nat. Microbiol.">
        <title>Genomic inference of the metabolism of cosmopolitan subsurface Archaea, Hadesarchaea.</title>
        <authorList>
            <person name="Baker B.J."/>
            <person name="Saw J.H."/>
            <person name="Lind A.E."/>
            <person name="Lazar C.S."/>
            <person name="Hinrichs K.-U."/>
            <person name="Teske A.P."/>
            <person name="Ettema T.J."/>
        </authorList>
    </citation>
    <scope>NUCLEOTIDE SEQUENCE [LARGE SCALE GENOMIC DNA]</scope>
</reference>
<dbReference type="Pfam" id="PF03703">
    <property type="entry name" value="bPH_2"/>
    <property type="match status" value="1"/>
</dbReference>
<dbReference type="InterPro" id="IPR005182">
    <property type="entry name" value="YdbS-like_PH"/>
</dbReference>
<dbReference type="Proteomes" id="UP000074294">
    <property type="component" value="Unassembled WGS sequence"/>
</dbReference>
<organism evidence="3 4">
    <name type="scientific">Hadarchaeum yellowstonense</name>
    <dbReference type="NCBI Taxonomy" id="1776334"/>
    <lineage>
        <taxon>Archaea</taxon>
        <taxon>Methanobacteriati</taxon>
        <taxon>Candidatus Hadarchaeota</taxon>
        <taxon>Candidatus Hadarchaeia</taxon>
        <taxon>Candidatus Hadarchaeales</taxon>
        <taxon>Candidatus Hadarchaeaceae</taxon>
        <taxon>Candidatus Hadarchaeum</taxon>
    </lineage>
</organism>
<gene>
    <name evidence="3" type="ORF">APZ16_00595</name>
</gene>
<keyword evidence="1" id="KW-0472">Membrane</keyword>
<dbReference type="PANTHER" id="PTHR34473:SF2">
    <property type="entry name" value="UPF0699 TRANSMEMBRANE PROTEIN YDBT"/>
    <property type="match status" value="1"/>
</dbReference>
<name>A0A147JUN7_HADYE</name>
<evidence type="ECO:0000259" key="2">
    <source>
        <dbReference type="Pfam" id="PF03703"/>
    </source>
</evidence>
<feature type="transmembrane region" description="Helical" evidence="1">
    <location>
        <begin position="49"/>
        <end position="72"/>
    </location>
</feature>
<protein>
    <recommendedName>
        <fullName evidence="2">YdbS-like PH domain-containing protein</fullName>
    </recommendedName>
</protein>
<dbReference type="AlphaFoldDB" id="A0A147JUN7"/>
<keyword evidence="1" id="KW-1133">Transmembrane helix</keyword>
<dbReference type="STRING" id="1776334.APZ16_00595"/>
<evidence type="ECO:0000313" key="3">
    <source>
        <dbReference type="EMBL" id="KUO40227.1"/>
    </source>
</evidence>
<keyword evidence="1" id="KW-0812">Transmembrane</keyword>
<feature type="transmembrane region" description="Helical" evidence="1">
    <location>
        <begin position="16"/>
        <end position="43"/>
    </location>
</feature>
<proteinExistence type="predicted"/>
<feature type="domain" description="YdbS-like PH" evidence="2">
    <location>
        <begin position="79"/>
        <end position="164"/>
    </location>
</feature>
<dbReference type="PANTHER" id="PTHR34473">
    <property type="entry name" value="UPF0699 TRANSMEMBRANE PROTEIN YDBS"/>
    <property type="match status" value="1"/>
</dbReference>
<sequence>MEIGKKFHPHPNLKKLYYLYLALAAAVPLAVCLFAIYAAVVYFPEVWRSSWYLVMLPLLAVIAVVAFVAYWIQKYHASITYTLTSDEVLVERGVWWKMKHTVPYARVMSIDVIQGPLSRRFGIGSVQIYTAGYTGPAGGTAGPGSRGAEASIWGVTNFVEIRDTILGFVRNRPLFGRPGRETPDISLEILKELKSIRKAIAK</sequence>
<dbReference type="EMBL" id="LQMQ01000046">
    <property type="protein sequence ID" value="KUO40227.1"/>
    <property type="molecule type" value="Genomic_DNA"/>
</dbReference>
<evidence type="ECO:0000256" key="1">
    <source>
        <dbReference type="SAM" id="Phobius"/>
    </source>
</evidence>
<evidence type="ECO:0000313" key="4">
    <source>
        <dbReference type="Proteomes" id="UP000074294"/>
    </source>
</evidence>